<feature type="signal peptide" evidence="1">
    <location>
        <begin position="1"/>
        <end position="32"/>
    </location>
</feature>
<dbReference type="InterPro" id="IPR038765">
    <property type="entry name" value="Papain-like_cys_pep_sf"/>
</dbReference>
<evidence type="ECO:0000313" key="5">
    <source>
        <dbReference type="Proteomes" id="UP000239872"/>
    </source>
</evidence>
<dbReference type="EMBL" id="PPSL01000002">
    <property type="protein sequence ID" value="PQJ12099.1"/>
    <property type="molecule type" value="Genomic_DNA"/>
</dbReference>
<evidence type="ECO:0000259" key="3">
    <source>
        <dbReference type="Pfam" id="PF12969"/>
    </source>
</evidence>
<feature type="chain" id="PRO_5015540983" description="DUF3857 domain-containing protein" evidence="1">
    <location>
        <begin position="33"/>
        <end position="664"/>
    </location>
</feature>
<dbReference type="Gene3D" id="3.10.620.30">
    <property type="match status" value="1"/>
</dbReference>
<dbReference type="InterPro" id="IPR024618">
    <property type="entry name" value="DUF3857"/>
</dbReference>
<dbReference type="Proteomes" id="UP000239872">
    <property type="component" value="Unassembled WGS sequence"/>
</dbReference>
<proteinExistence type="predicted"/>
<accession>A0A2S7SYT4</accession>
<name>A0A2S7SYT4_9BACT</name>
<dbReference type="AlphaFoldDB" id="A0A2S7SYT4"/>
<protein>
    <recommendedName>
        <fullName evidence="6">DUF3857 domain-containing protein</fullName>
    </recommendedName>
</protein>
<dbReference type="SUPFAM" id="SSF54001">
    <property type="entry name" value="Cysteine proteinases"/>
    <property type="match status" value="1"/>
</dbReference>
<dbReference type="InterPro" id="IPR002931">
    <property type="entry name" value="Transglutaminase-like"/>
</dbReference>
<gene>
    <name evidence="4" type="ORF">CJD36_009940</name>
</gene>
<dbReference type="Gene3D" id="2.60.40.3140">
    <property type="match status" value="1"/>
</dbReference>
<feature type="domain" description="DUF3857" evidence="3">
    <location>
        <begin position="138"/>
        <end position="231"/>
    </location>
</feature>
<evidence type="ECO:0000256" key="1">
    <source>
        <dbReference type="SAM" id="SignalP"/>
    </source>
</evidence>
<comment type="caution">
    <text evidence="4">The sequence shown here is derived from an EMBL/GenBank/DDBJ whole genome shotgun (WGS) entry which is preliminary data.</text>
</comment>
<dbReference type="RefSeq" id="WP_105038978.1">
    <property type="nucleotide sequence ID" value="NZ_PPSL01000002.1"/>
</dbReference>
<reference evidence="4 5" key="1">
    <citation type="submission" date="2018-01" db="EMBL/GenBank/DDBJ databases">
        <title>A novel member of the phylum Bacteroidetes isolated from glacier ice.</title>
        <authorList>
            <person name="Liu Q."/>
            <person name="Xin Y.-H."/>
        </authorList>
    </citation>
    <scope>NUCLEOTIDE SEQUENCE [LARGE SCALE GENOMIC DNA]</scope>
    <source>
        <strain evidence="4 5">RB1R16</strain>
    </source>
</reference>
<evidence type="ECO:0000313" key="4">
    <source>
        <dbReference type="EMBL" id="PQJ12099.1"/>
    </source>
</evidence>
<keyword evidence="1" id="KW-0732">Signal</keyword>
<dbReference type="Gene3D" id="2.60.120.1130">
    <property type="match status" value="1"/>
</dbReference>
<sequence length="664" mass="75436">MTRISVKNIPSIARRFALLPVALLFVSVAAKAQMPDTAKMTRVMAKYKNENAVFTNYSERLEIKYEGGELTATSKIKNERLLTGDLSATNDHYDHVAENYFDQLTGLDAVAYVPQKGGNYRQQTKHFTFGQGAGGGEITDASYYITSFTGLTKGSVIRLTATQDHPDITALPLFLMADNYPILHAEFEVVVPNYVNMKFVLKGENTGIIKQTTEEKNGNTIYRFTADNIPGYKSFENVPSVLYYIPHVVPYISSFRLPGLTKDSTILETPADLYRSQFKYVGYMNVKQDTTLKNLVNKITMGDITDRQKAQHLYEWVQKNMHYIAFEIGLGGWIPREADTVCKKMYGDCKDMSSLLVQMGRMAGLKTYFTWIGTRAKPYTFEETPIPNVSNHMICALNLDGEWMFMDGTHANLPFGANRNDIQGKEAMIAIDRDQFKIITIPTVDADKNVTTDSSFIRISAINENDLAGQFKMKMEGYAAWNLGYSLLSYTKDKEEREKIVRSIAARGSDKFLLEDYKLKTKEAGNKDITMSGNFTVGNYIHHLKKDVIVNMNILRTFEDDYIDTADRKAAWYHDYKEIQKEVVILEIPKNYKVSYLPKNASGKLDDKWSYSITYKNDGKNVILTKEYKLNTMMVSPKMFVENNKAIVALENQYKESVVLTAKK</sequence>
<dbReference type="OrthoDB" id="8595007at2"/>
<feature type="domain" description="Transglutaminase-like" evidence="2">
    <location>
        <begin position="294"/>
        <end position="407"/>
    </location>
</feature>
<dbReference type="Pfam" id="PF12969">
    <property type="entry name" value="DUF3857"/>
    <property type="match status" value="1"/>
</dbReference>
<evidence type="ECO:0008006" key="6">
    <source>
        <dbReference type="Google" id="ProtNLM"/>
    </source>
</evidence>
<dbReference type="Pfam" id="PF01841">
    <property type="entry name" value="Transglut_core"/>
    <property type="match status" value="1"/>
</dbReference>
<keyword evidence="5" id="KW-1185">Reference proteome</keyword>
<evidence type="ECO:0000259" key="2">
    <source>
        <dbReference type="Pfam" id="PF01841"/>
    </source>
</evidence>
<organism evidence="4 5">
    <name type="scientific">Flavipsychrobacter stenotrophus</name>
    <dbReference type="NCBI Taxonomy" id="2077091"/>
    <lineage>
        <taxon>Bacteria</taxon>
        <taxon>Pseudomonadati</taxon>
        <taxon>Bacteroidota</taxon>
        <taxon>Chitinophagia</taxon>
        <taxon>Chitinophagales</taxon>
        <taxon>Chitinophagaceae</taxon>
        <taxon>Flavipsychrobacter</taxon>
    </lineage>
</organism>